<dbReference type="EMBL" id="JBHTAC010000058">
    <property type="protein sequence ID" value="MFC7247505.1"/>
    <property type="molecule type" value="Genomic_DNA"/>
</dbReference>
<dbReference type="Pfam" id="PF19449">
    <property type="entry name" value="DUF5987"/>
    <property type="match status" value="1"/>
</dbReference>
<gene>
    <name evidence="2" type="ORF">ACFQO7_34015</name>
</gene>
<evidence type="ECO:0000313" key="3">
    <source>
        <dbReference type="Proteomes" id="UP001596392"/>
    </source>
</evidence>
<feature type="signal peptide" evidence="1">
    <location>
        <begin position="1"/>
        <end position="21"/>
    </location>
</feature>
<evidence type="ECO:0000256" key="1">
    <source>
        <dbReference type="SAM" id="SignalP"/>
    </source>
</evidence>
<dbReference type="Proteomes" id="UP001596392">
    <property type="component" value="Unassembled WGS sequence"/>
</dbReference>
<reference evidence="3" key="1">
    <citation type="journal article" date="2019" name="Int. J. Syst. Evol. Microbiol.">
        <title>The Global Catalogue of Microorganisms (GCM) 10K type strain sequencing project: providing services to taxonomists for standard genome sequencing and annotation.</title>
        <authorList>
            <consortium name="The Broad Institute Genomics Platform"/>
            <consortium name="The Broad Institute Genome Sequencing Center for Infectious Disease"/>
            <person name="Wu L."/>
            <person name="Ma J."/>
        </authorList>
    </citation>
    <scope>NUCLEOTIDE SEQUENCE [LARGE SCALE GENOMIC DNA]</scope>
    <source>
        <strain evidence="3">CGMCC 1.9106</strain>
    </source>
</reference>
<sequence length="203" mass="21117">MAALLAAVASPAGIPASPAHATWSSTIDTLTAFTDTLIPGAKRFPGDTAVAGEAPGPGGADSGFIALLTDQRTGTGPFLDAIATTLNTRALGYAISHGIWIPPFVPPFVALAFRHRSAVVAGLFEPDQPDRDLWSVMVLLSGIAFDAAAHLPTAAAVISGHPGLTYLRFPEPDPDGLWRHPTYSYRRSLATAHPQTTAEGNPS</sequence>
<keyword evidence="3" id="KW-1185">Reference proteome</keyword>
<evidence type="ECO:0000313" key="2">
    <source>
        <dbReference type="EMBL" id="MFC7247505.1"/>
    </source>
</evidence>
<keyword evidence="1" id="KW-0732">Signal</keyword>
<comment type="caution">
    <text evidence="2">The sequence shown here is derived from an EMBL/GenBank/DDBJ whole genome shotgun (WGS) entry which is preliminary data.</text>
</comment>
<feature type="chain" id="PRO_5046281766" evidence="1">
    <location>
        <begin position="22"/>
        <end position="203"/>
    </location>
</feature>
<protein>
    <submittedName>
        <fullName evidence="2">DUF5987 family protein</fullName>
    </submittedName>
</protein>
<dbReference type="RefSeq" id="WP_376810230.1">
    <property type="nucleotide sequence ID" value="NZ_JBHTAC010000058.1"/>
</dbReference>
<accession>A0ABW2H5J5</accession>
<name>A0ABW2H5J5_9ACTN</name>
<organism evidence="2 3">
    <name type="scientific">Catellatospora aurea</name>
    <dbReference type="NCBI Taxonomy" id="1337874"/>
    <lineage>
        <taxon>Bacteria</taxon>
        <taxon>Bacillati</taxon>
        <taxon>Actinomycetota</taxon>
        <taxon>Actinomycetes</taxon>
        <taxon>Micromonosporales</taxon>
        <taxon>Micromonosporaceae</taxon>
        <taxon>Catellatospora</taxon>
    </lineage>
</organism>
<dbReference type="InterPro" id="IPR046029">
    <property type="entry name" value="DUF5987"/>
</dbReference>
<proteinExistence type="predicted"/>